<dbReference type="Proteomes" id="UP000671828">
    <property type="component" value="Chromosome"/>
</dbReference>
<dbReference type="EMBL" id="JAFBCL010000001">
    <property type="protein sequence ID" value="MBM7814575.1"/>
    <property type="molecule type" value="Genomic_DNA"/>
</dbReference>
<dbReference type="InterPro" id="IPR007353">
    <property type="entry name" value="DUF421"/>
</dbReference>
<feature type="domain" description="YetF C-terminal" evidence="8">
    <location>
        <begin position="90"/>
        <end position="156"/>
    </location>
</feature>
<dbReference type="Pfam" id="PF20730">
    <property type="entry name" value="YetF_N"/>
    <property type="match status" value="1"/>
</dbReference>
<dbReference type="Gene3D" id="3.30.240.20">
    <property type="entry name" value="bsu07140 like domains"/>
    <property type="match status" value="1"/>
</dbReference>
<protein>
    <submittedName>
        <fullName evidence="11">DUF421 domain-containing protein</fullName>
    </submittedName>
    <submittedName>
        <fullName evidence="10">Uncharacterized membrane protein YcaP (DUF421 family)</fullName>
    </submittedName>
</protein>
<dbReference type="EMBL" id="CP072788">
    <property type="protein sequence ID" value="QTR02867.1"/>
    <property type="molecule type" value="Genomic_DNA"/>
</dbReference>
<sequence>MFFDSWSGLLRVVVVGVCAYAALVVLLRLSGKRTLAKMNAFDLVVTVALGSTLATVLLTSDVALVEGVLALALLIGAQFAVAWTSVRLGLVRRAVKSTPTLLVWRGRLREQALRDQRVSRAEVLQAVRAQGQGALDQVAAVVLETDGSFSVIPENSAGNLDALGDVPHD</sequence>
<evidence type="ECO:0000256" key="4">
    <source>
        <dbReference type="ARBA" id="ARBA00022692"/>
    </source>
</evidence>
<evidence type="ECO:0000256" key="6">
    <source>
        <dbReference type="ARBA" id="ARBA00023136"/>
    </source>
</evidence>
<feature type="transmembrane region" description="Helical" evidence="7">
    <location>
        <begin position="64"/>
        <end position="86"/>
    </location>
</feature>
<evidence type="ECO:0000256" key="7">
    <source>
        <dbReference type="SAM" id="Phobius"/>
    </source>
</evidence>
<evidence type="ECO:0000259" key="8">
    <source>
        <dbReference type="Pfam" id="PF04239"/>
    </source>
</evidence>
<dbReference type="PANTHER" id="PTHR34582">
    <property type="entry name" value="UPF0702 TRANSMEMBRANE PROTEIN YCAP"/>
    <property type="match status" value="1"/>
</dbReference>
<name>A0A8T8HWS9_9PSEU</name>
<evidence type="ECO:0000256" key="2">
    <source>
        <dbReference type="ARBA" id="ARBA00006448"/>
    </source>
</evidence>
<keyword evidence="4 7" id="KW-0812">Transmembrane</keyword>
<keyword evidence="3" id="KW-1003">Cell membrane</keyword>
<dbReference type="GO" id="GO:0005886">
    <property type="term" value="C:plasma membrane"/>
    <property type="evidence" value="ECO:0007669"/>
    <property type="project" value="UniProtKB-SubCell"/>
</dbReference>
<dbReference type="Proteomes" id="UP001195724">
    <property type="component" value="Unassembled WGS sequence"/>
</dbReference>
<dbReference type="InterPro" id="IPR023090">
    <property type="entry name" value="UPF0702_alpha/beta_dom_sf"/>
</dbReference>
<feature type="domain" description="YetF-like N-terminal transmembrane" evidence="9">
    <location>
        <begin position="18"/>
        <end position="75"/>
    </location>
</feature>
<dbReference type="AlphaFoldDB" id="A0A8T8HWS9"/>
<accession>A0A8T8HWS9</accession>
<dbReference type="PANTHER" id="PTHR34582:SF6">
    <property type="entry name" value="UPF0702 TRANSMEMBRANE PROTEIN YCAP"/>
    <property type="match status" value="1"/>
</dbReference>
<evidence type="ECO:0000313" key="11">
    <source>
        <dbReference type="EMBL" id="QTR02867.1"/>
    </source>
</evidence>
<feature type="transmembrane region" description="Helical" evidence="7">
    <location>
        <begin position="39"/>
        <end position="58"/>
    </location>
</feature>
<reference evidence="11" key="2">
    <citation type="submission" date="2021-04" db="EMBL/GenBank/DDBJ databases">
        <title>Saccharothrix algeriensis WGS.</title>
        <authorList>
            <person name="Stuskova K."/>
            <person name="Hakalova E."/>
            <person name="Tebbal A.B."/>
            <person name="Eichmeier A."/>
        </authorList>
    </citation>
    <scope>NUCLEOTIDE SEQUENCE</scope>
    <source>
        <strain evidence="11">NRRL B-24137</strain>
    </source>
</reference>
<evidence type="ECO:0000256" key="5">
    <source>
        <dbReference type="ARBA" id="ARBA00022989"/>
    </source>
</evidence>
<evidence type="ECO:0000313" key="12">
    <source>
        <dbReference type="Proteomes" id="UP000671828"/>
    </source>
</evidence>
<dbReference type="RefSeq" id="WP_204845204.1">
    <property type="nucleotide sequence ID" value="NZ_JAFBCL010000001.1"/>
</dbReference>
<comment type="similarity">
    <text evidence="2">Belongs to the UPF0702 family.</text>
</comment>
<comment type="subcellular location">
    <subcellularLocation>
        <location evidence="1">Cell membrane</location>
        <topology evidence="1">Multi-pass membrane protein</topology>
    </subcellularLocation>
</comment>
<evidence type="ECO:0000259" key="9">
    <source>
        <dbReference type="Pfam" id="PF20730"/>
    </source>
</evidence>
<evidence type="ECO:0000256" key="1">
    <source>
        <dbReference type="ARBA" id="ARBA00004651"/>
    </source>
</evidence>
<keyword evidence="5 7" id="KW-1133">Transmembrane helix</keyword>
<gene>
    <name evidence="11" type="ORF">J7S33_28260</name>
    <name evidence="10" type="ORF">JOE68_005440</name>
</gene>
<reference evidence="10 13" key="1">
    <citation type="submission" date="2021-01" db="EMBL/GenBank/DDBJ databases">
        <title>Sequencing the genomes of 1000 actinobacteria strains.</title>
        <authorList>
            <person name="Klenk H.-P."/>
        </authorList>
    </citation>
    <scope>NUCLEOTIDE SEQUENCE [LARGE SCALE GENOMIC DNA]</scope>
    <source>
        <strain evidence="10 13">DSM 44581</strain>
    </source>
</reference>
<dbReference type="InterPro" id="IPR048454">
    <property type="entry name" value="YetF_N"/>
</dbReference>
<keyword evidence="6 7" id="KW-0472">Membrane</keyword>
<proteinExistence type="inferred from homology"/>
<organism evidence="11 12">
    <name type="scientific">Saccharothrix algeriensis</name>
    <dbReference type="NCBI Taxonomy" id="173560"/>
    <lineage>
        <taxon>Bacteria</taxon>
        <taxon>Bacillati</taxon>
        <taxon>Actinomycetota</taxon>
        <taxon>Actinomycetes</taxon>
        <taxon>Pseudonocardiales</taxon>
        <taxon>Pseudonocardiaceae</taxon>
        <taxon>Saccharothrix</taxon>
    </lineage>
</organism>
<keyword evidence="13" id="KW-1185">Reference proteome</keyword>
<evidence type="ECO:0000313" key="13">
    <source>
        <dbReference type="Proteomes" id="UP001195724"/>
    </source>
</evidence>
<feature type="transmembrane region" description="Helical" evidence="7">
    <location>
        <begin position="6"/>
        <end position="27"/>
    </location>
</feature>
<evidence type="ECO:0000256" key="3">
    <source>
        <dbReference type="ARBA" id="ARBA00022475"/>
    </source>
</evidence>
<evidence type="ECO:0000313" key="10">
    <source>
        <dbReference type="EMBL" id="MBM7814575.1"/>
    </source>
</evidence>
<dbReference type="Pfam" id="PF04239">
    <property type="entry name" value="DUF421"/>
    <property type="match status" value="1"/>
</dbReference>